<dbReference type="AlphaFoldDB" id="X0TF05"/>
<organism evidence="1">
    <name type="scientific">marine sediment metagenome</name>
    <dbReference type="NCBI Taxonomy" id="412755"/>
    <lineage>
        <taxon>unclassified sequences</taxon>
        <taxon>metagenomes</taxon>
        <taxon>ecological metagenomes</taxon>
    </lineage>
</organism>
<reference evidence="1" key="1">
    <citation type="journal article" date="2014" name="Front. Microbiol.">
        <title>High frequency of phylogenetically diverse reductive dehalogenase-homologous genes in deep subseafloor sedimentary metagenomes.</title>
        <authorList>
            <person name="Kawai M."/>
            <person name="Futagami T."/>
            <person name="Toyoda A."/>
            <person name="Takaki Y."/>
            <person name="Nishi S."/>
            <person name="Hori S."/>
            <person name="Arai W."/>
            <person name="Tsubouchi T."/>
            <person name="Morono Y."/>
            <person name="Uchiyama I."/>
            <person name="Ito T."/>
            <person name="Fujiyama A."/>
            <person name="Inagaki F."/>
            <person name="Takami H."/>
        </authorList>
    </citation>
    <scope>NUCLEOTIDE SEQUENCE</scope>
    <source>
        <strain evidence="1">Expedition CK06-06</strain>
    </source>
</reference>
<proteinExistence type="predicted"/>
<name>X0TF05_9ZZZZ</name>
<sequence>MIQLIAYTIQGDPYEVDVNQDEVILLNKQFLDLTDLGVRNGTFTKSFALPATRRNDIYFGLFGDPSTESFYFNTEAYVRAVLVEDSFVVLDGNLKLNSADGQGNYYNVSVFGTI</sequence>
<protein>
    <submittedName>
        <fullName evidence="1">Uncharacterized protein</fullName>
    </submittedName>
</protein>
<accession>X0TF05</accession>
<evidence type="ECO:0000313" key="1">
    <source>
        <dbReference type="EMBL" id="GAF91789.1"/>
    </source>
</evidence>
<comment type="caution">
    <text evidence="1">The sequence shown here is derived from an EMBL/GenBank/DDBJ whole genome shotgun (WGS) entry which is preliminary data.</text>
</comment>
<dbReference type="EMBL" id="BARS01019516">
    <property type="protein sequence ID" value="GAF91789.1"/>
    <property type="molecule type" value="Genomic_DNA"/>
</dbReference>
<gene>
    <name evidence="1" type="ORF">S01H1_31620</name>
</gene>
<feature type="non-terminal residue" evidence="1">
    <location>
        <position position="114"/>
    </location>
</feature>